<evidence type="ECO:0000313" key="1">
    <source>
        <dbReference type="EMBL" id="UTT41528.1"/>
    </source>
</evidence>
<evidence type="ECO:0008006" key="3">
    <source>
        <dbReference type="Google" id="ProtNLM"/>
    </source>
</evidence>
<keyword evidence="2" id="KW-1185">Reference proteome</keyword>
<dbReference type="Proteomes" id="UP001060325">
    <property type="component" value="Chromosome"/>
</dbReference>
<protein>
    <recommendedName>
        <fullName evidence="3">KWG Leptospira</fullName>
    </recommendedName>
</protein>
<dbReference type="RefSeq" id="WP_255176279.1">
    <property type="nucleotide sequence ID" value="NZ_CP101462.1"/>
</dbReference>
<dbReference type="EMBL" id="CP101462">
    <property type="protein sequence ID" value="UTT41528.1"/>
    <property type="molecule type" value="Genomic_DNA"/>
</dbReference>
<evidence type="ECO:0000313" key="2">
    <source>
        <dbReference type="Proteomes" id="UP001060325"/>
    </source>
</evidence>
<gene>
    <name evidence="1" type="ORF">NMQ00_08085</name>
</gene>
<accession>A0ABY5FJ83</accession>
<sequence length="258" mass="28895">MELHVETLFKMDGFSIIDADLSGDEVIVLVDQDGPVVYWNERTIRLPFHLSSPFIRLLDSETFLVVDVTHEGTPGNVWVIDGRGSILHSFHAGNAIGAVAVNDTGVWIGYADEGVFGEGISTEALVCFSRTGEVLQRYQSDFVRPPNIVDCELLQANRTGVWLCPSIWYDLIHIDVTGRLNKYKTPKRLHDSSALTIQGQVGYFVKDGLLYKWPFGARKRPDVVDEFSGTARGLEEGERFHFMKIGDYEVSGVRIVDE</sequence>
<name>A0ABY5FJ83_9BACL</name>
<proteinExistence type="predicted"/>
<reference evidence="1" key="1">
    <citation type="submission" date="2022-07" db="EMBL/GenBank/DDBJ databases">
        <title>Complete genome of CX2.</title>
        <authorList>
            <person name="Cao G."/>
        </authorList>
    </citation>
    <scope>NUCLEOTIDE SEQUENCE</scope>
    <source>
        <strain evidence="1">CX2</strain>
    </source>
</reference>
<organism evidence="1 2">
    <name type="scientific">Exiguobacterium aurantiacum</name>
    <dbReference type="NCBI Taxonomy" id="33987"/>
    <lineage>
        <taxon>Bacteria</taxon>
        <taxon>Bacillati</taxon>
        <taxon>Bacillota</taxon>
        <taxon>Bacilli</taxon>
        <taxon>Bacillales</taxon>
        <taxon>Bacillales Family XII. Incertae Sedis</taxon>
        <taxon>Exiguobacterium</taxon>
    </lineage>
</organism>